<evidence type="ECO:0000313" key="2">
    <source>
        <dbReference type="EMBL" id="SDE99936.1"/>
    </source>
</evidence>
<dbReference type="STRING" id="660518.SAMN05216218_10328"/>
<dbReference type="EMBL" id="FNBK01000003">
    <property type="protein sequence ID" value="SDE99936.1"/>
    <property type="molecule type" value="Genomic_DNA"/>
</dbReference>
<feature type="transmembrane region" description="Helical" evidence="1">
    <location>
        <begin position="133"/>
        <end position="157"/>
    </location>
</feature>
<gene>
    <name evidence="2" type="ORF">SAMN05216218_10328</name>
</gene>
<name>A0A1G7HHY1_9EURY</name>
<accession>A0A1G7HHY1</accession>
<feature type="transmembrane region" description="Helical" evidence="1">
    <location>
        <begin position="49"/>
        <end position="70"/>
    </location>
</feature>
<keyword evidence="1" id="KW-0472">Membrane</keyword>
<evidence type="ECO:0000256" key="1">
    <source>
        <dbReference type="SAM" id="Phobius"/>
    </source>
</evidence>
<proteinExistence type="predicted"/>
<dbReference type="GO" id="GO:0005886">
    <property type="term" value="C:plasma membrane"/>
    <property type="evidence" value="ECO:0007669"/>
    <property type="project" value="UniProtKB-SubCell"/>
</dbReference>
<dbReference type="AlphaFoldDB" id="A0A1G7HHY1"/>
<dbReference type="Proteomes" id="UP000199076">
    <property type="component" value="Unassembled WGS sequence"/>
</dbReference>
<dbReference type="RefSeq" id="WP_092688479.1">
    <property type="nucleotide sequence ID" value="NZ_FNBK01000003.1"/>
</dbReference>
<evidence type="ECO:0000313" key="3">
    <source>
        <dbReference type="Proteomes" id="UP000199076"/>
    </source>
</evidence>
<dbReference type="OrthoDB" id="86287at2157"/>
<feature type="transmembrane region" description="Helical" evidence="1">
    <location>
        <begin position="241"/>
        <end position="264"/>
    </location>
</feature>
<feature type="transmembrane region" description="Helical" evidence="1">
    <location>
        <begin position="20"/>
        <end position="37"/>
    </location>
</feature>
<dbReference type="Pfam" id="PF12679">
    <property type="entry name" value="ABC2_membrane_2"/>
    <property type="match status" value="1"/>
</dbReference>
<protein>
    <submittedName>
        <fullName evidence="2">ABC-2 type transport system permease protein</fullName>
    </submittedName>
</protein>
<keyword evidence="1" id="KW-0812">Transmembrane</keyword>
<dbReference type="GO" id="GO:0140359">
    <property type="term" value="F:ABC-type transporter activity"/>
    <property type="evidence" value="ECO:0007669"/>
    <property type="project" value="InterPro"/>
</dbReference>
<dbReference type="PANTHER" id="PTHR43471">
    <property type="entry name" value="ABC TRANSPORTER PERMEASE"/>
    <property type="match status" value="1"/>
</dbReference>
<dbReference type="PANTHER" id="PTHR43471:SF1">
    <property type="entry name" value="ABC TRANSPORTER PERMEASE PROTEIN NOSY-RELATED"/>
    <property type="match status" value="1"/>
</dbReference>
<feature type="transmembrane region" description="Helical" evidence="1">
    <location>
        <begin position="100"/>
        <end position="121"/>
    </location>
</feature>
<feature type="transmembrane region" description="Helical" evidence="1">
    <location>
        <begin position="164"/>
        <end position="183"/>
    </location>
</feature>
<reference evidence="3" key="1">
    <citation type="submission" date="2016-10" db="EMBL/GenBank/DDBJ databases">
        <authorList>
            <person name="Varghese N."/>
            <person name="Submissions S."/>
        </authorList>
    </citation>
    <scope>NUCLEOTIDE SEQUENCE [LARGE SCALE GENOMIC DNA]</scope>
    <source>
        <strain evidence="3">IBRC-M 10760</strain>
    </source>
</reference>
<sequence length="272" mass="29175">MSWRVIAREDVRGTMLSKTTWLAVGLFPVAFLGYVVAHDYIGEPNFPAFVAGLAGVVGVLLPAVAILLGYKSIADDRTSGRLTLTLSLPHSRRDLAVGTFVSRAAVVLVPALLALAVAGVVGAVRFGSEGVLWFPWFLVATALFGTAFVGFAVGLSMSTTADRWITLGGLGGYLLLVTFWGSLQSTVLVVLHRFEFQVLNDMPDWALLFRMIEPGEAYARLVRAGFDVDLAGLYVAEGAPVYVSAPAALVLLLAWAVVPLAVGYRRFRESDL</sequence>
<organism evidence="2 3">
    <name type="scientific">Halorientalis regularis</name>
    <dbReference type="NCBI Taxonomy" id="660518"/>
    <lineage>
        <taxon>Archaea</taxon>
        <taxon>Methanobacteriati</taxon>
        <taxon>Methanobacteriota</taxon>
        <taxon>Stenosarchaea group</taxon>
        <taxon>Halobacteria</taxon>
        <taxon>Halobacteriales</taxon>
        <taxon>Haloarculaceae</taxon>
        <taxon>Halorientalis</taxon>
    </lineage>
</organism>
<keyword evidence="3" id="KW-1185">Reference proteome</keyword>
<keyword evidence="1" id="KW-1133">Transmembrane helix</keyword>